<name>A0A7J8H1U2_ROUAE</name>
<feature type="compositionally biased region" description="Polar residues" evidence="1">
    <location>
        <begin position="75"/>
        <end position="87"/>
    </location>
</feature>
<keyword evidence="3" id="KW-1185">Reference proteome</keyword>
<organism evidence="2 3">
    <name type="scientific">Rousettus aegyptiacus</name>
    <name type="common">Egyptian fruit bat</name>
    <name type="synonym">Pteropus aegyptiacus</name>
    <dbReference type="NCBI Taxonomy" id="9407"/>
    <lineage>
        <taxon>Eukaryota</taxon>
        <taxon>Metazoa</taxon>
        <taxon>Chordata</taxon>
        <taxon>Craniata</taxon>
        <taxon>Vertebrata</taxon>
        <taxon>Euteleostomi</taxon>
        <taxon>Mammalia</taxon>
        <taxon>Eutheria</taxon>
        <taxon>Laurasiatheria</taxon>
        <taxon>Chiroptera</taxon>
        <taxon>Yinpterochiroptera</taxon>
        <taxon>Pteropodoidea</taxon>
        <taxon>Pteropodidae</taxon>
        <taxon>Rousettinae</taxon>
        <taxon>Rousettus</taxon>
    </lineage>
</organism>
<gene>
    <name evidence="2" type="ORF">HJG63_011361</name>
</gene>
<proteinExistence type="predicted"/>
<comment type="caution">
    <text evidence="2">The sequence shown here is derived from an EMBL/GenBank/DDBJ whole genome shotgun (WGS) entry which is preliminary data.</text>
</comment>
<evidence type="ECO:0000313" key="3">
    <source>
        <dbReference type="Proteomes" id="UP000593571"/>
    </source>
</evidence>
<accession>A0A7J8H1U2</accession>
<dbReference type="EMBL" id="JACASE010000005">
    <property type="protein sequence ID" value="KAF6466031.1"/>
    <property type="molecule type" value="Genomic_DNA"/>
</dbReference>
<dbReference type="Proteomes" id="UP000593571">
    <property type="component" value="Unassembled WGS sequence"/>
</dbReference>
<protein>
    <submittedName>
        <fullName evidence="2">Uncharacterized protein</fullName>
    </submittedName>
</protein>
<sequence>MWALFFGIGGVISQCLLLFPVDILRHGISFTHIASAEKDPVTCLGTTLEFPEVAADILQQTDFSLELPPQNRSTALTLPDWSSQSSRRGAPRKHAGMRTLTRHVYFRWLLQQALDKTDRHFHLFCPPCV</sequence>
<evidence type="ECO:0000256" key="1">
    <source>
        <dbReference type="SAM" id="MobiDB-lite"/>
    </source>
</evidence>
<feature type="region of interest" description="Disordered" evidence="1">
    <location>
        <begin position="75"/>
        <end position="95"/>
    </location>
</feature>
<reference evidence="2 3" key="1">
    <citation type="journal article" date="2020" name="Nature">
        <title>Six reference-quality genomes reveal evolution of bat adaptations.</title>
        <authorList>
            <person name="Jebb D."/>
            <person name="Huang Z."/>
            <person name="Pippel M."/>
            <person name="Hughes G.M."/>
            <person name="Lavrichenko K."/>
            <person name="Devanna P."/>
            <person name="Winkler S."/>
            <person name="Jermiin L.S."/>
            <person name="Skirmuntt E.C."/>
            <person name="Katzourakis A."/>
            <person name="Burkitt-Gray L."/>
            <person name="Ray D.A."/>
            <person name="Sullivan K.A.M."/>
            <person name="Roscito J.G."/>
            <person name="Kirilenko B.M."/>
            <person name="Davalos L.M."/>
            <person name="Corthals A.P."/>
            <person name="Power M.L."/>
            <person name="Jones G."/>
            <person name="Ransome R.D."/>
            <person name="Dechmann D.K.N."/>
            <person name="Locatelli A.G."/>
            <person name="Puechmaille S.J."/>
            <person name="Fedrigo O."/>
            <person name="Jarvis E.D."/>
            <person name="Hiller M."/>
            <person name="Vernes S.C."/>
            <person name="Myers E.W."/>
            <person name="Teeling E.C."/>
        </authorList>
    </citation>
    <scope>NUCLEOTIDE SEQUENCE [LARGE SCALE GENOMIC DNA]</scope>
    <source>
        <strain evidence="2">MRouAeg1</strain>
        <tissue evidence="2">Muscle</tissue>
    </source>
</reference>
<dbReference type="AlphaFoldDB" id="A0A7J8H1U2"/>
<evidence type="ECO:0000313" key="2">
    <source>
        <dbReference type="EMBL" id="KAF6466031.1"/>
    </source>
</evidence>